<organism evidence="2 3">
    <name type="scientific">Amycolatopsis iheyensis</name>
    <dbReference type="NCBI Taxonomy" id="2945988"/>
    <lineage>
        <taxon>Bacteria</taxon>
        <taxon>Bacillati</taxon>
        <taxon>Actinomycetota</taxon>
        <taxon>Actinomycetes</taxon>
        <taxon>Pseudonocardiales</taxon>
        <taxon>Pseudonocardiaceae</taxon>
        <taxon>Amycolatopsis</taxon>
    </lineage>
</organism>
<dbReference type="Proteomes" id="UP001144096">
    <property type="component" value="Unassembled WGS sequence"/>
</dbReference>
<evidence type="ECO:0000313" key="3">
    <source>
        <dbReference type="Proteomes" id="UP001144096"/>
    </source>
</evidence>
<protein>
    <submittedName>
        <fullName evidence="2">Uncharacterized protein</fullName>
    </submittedName>
</protein>
<feature type="region of interest" description="Disordered" evidence="1">
    <location>
        <begin position="1"/>
        <end position="38"/>
    </location>
</feature>
<gene>
    <name evidence="2" type="ORF">M8542_21245</name>
</gene>
<keyword evidence="3" id="KW-1185">Reference proteome</keyword>
<sequence>MTGEVYDPGTRRAPLHPIVPGTGSYGGEPHAGSGGAGFQYDEATLRELMHEWNDLANEFAEDQNQAALLQQAKGPGTEYASGGNAEHVRASGDALHATLVAREEYCRSMAKKFETALGKYSTTEDTHTTTVNQAGGSL</sequence>
<dbReference type="AlphaFoldDB" id="A0A9X2NE87"/>
<accession>A0A9X2NE87</accession>
<dbReference type="EMBL" id="JAMXQV010000011">
    <property type="protein sequence ID" value="MCR6485357.1"/>
    <property type="molecule type" value="Genomic_DNA"/>
</dbReference>
<proteinExistence type="predicted"/>
<dbReference type="RefSeq" id="WP_257921955.1">
    <property type="nucleotide sequence ID" value="NZ_JAMXQV010000011.1"/>
</dbReference>
<comment type="caution">
    <text evidence="2">The sequence shown here is derived from an EMBL/GenBank/DDBJ whole genome shotgun (WGS) entry which is preliminary data.</text>
</comment>
<evidence type="ECO:0000313" key="2">
    <source>
        <dbReference type="EMBL" id="MCR6485357.1"/>
    </source>
</evidence>
<name>A0A9X2NE87_9PSEU</name>
<evidence type="ECO:0000256" key="1">
    <source>
        <dbReference type="SAM" id="MobiDB-lite"/>
    </source>
</evidence>
<reference evidence="2" key="1">
    <citation type="submission" date="2022-06" db="EMBL/GenBank/DDBJ databases">
        <title>Amycolatopsis iheyaensis sp. nov., a new species of the genus Amycolatopsis isolated from soil in Iheya island, Japan.</title>
        <authorList>
            <person name="Ngamcharungchit C."/>
            <person name="Kanto H."/>
            <person name="Take A."/>
            <person name="Intra B."/>
            <person name="Matsumoto A."/>
            <person name="Panbangred W."/>
            <person name="Inahashi Y."/>
        </authorList>
    </citation>
    <scope>NUCLEOTIDE SEQUENCE</scope>
    <source>
        <strain evidence="2">OK19-0408</strain>
    </source>
</reference>